<dbReference type="Proteomes" id="UP000487258">
    <property type="component" value="Unassembled WGS sequence"/>
</dbReference>
<dbReference type="Pfam" id="PF05944">
    <property type="entry name" value="Phage_term_smal"/>
    <property type="match status" value="1"/>
</dbReference>
<feature type="domain" description="Tail sheath protein C-terminal" evidence="2">
    <location>
        <begin position="187"/>
        <end position="257"/>
    </location>
</feature>
<dbReference type="AlphaFoldDB" id="A0A6L6ZNK7"/>
<dbReference type="PANTHER" id="PTHR35861:SF1">
    <property type="entry name" value="PHAGE TAIL SHEATH PROTEIN"/>
    <property type="match status" value="1"/>
</dbReference>
<dbReference type="InterPro" id="IPR020287">
    <property type="entry name" value="Tail_sheath_C"/>
</dbReference>
<organism evidence="3 4">
    <name type="scientific">Escherichia coli</name>
    <dbReference type="NCBI Taxonomy" id="562"/>
    <lineage>
        <taxon>Bacteria</taxon>
        <taxon>Pseudomonadati</taxon>
        <taxon>Pseudomonadota</taxon>
        <taxon>Gammaproteobacteria</taxon>
        <taxon>Enterobacterales</taxon>
        <taxon>Enterobacteriaceae</taxon>
        <taxon>Escherichia</taxon>
    </lineage>
</organism>
<dbReference type="InterPro" id="IPR052042">
    <property type="entry name" value="Tail_sheath_structural"/>
</dbReference>
<name>A0A6L6ZNK7_ECOLX</name>
<accession>A0A6L6ZNK7</accession>
<dbReference type="PANTHER" id="PTHR35861">
    <property type="match status" value="1"/>
</dbReference>
<dbReference type="EMBL" id="WTMY01000027">
    <property type="protein sequence ID" value="MWL44945.1"/>
    <property type="molecule type" value="Genomic_DNA"/>
</dbReference>
<proteinExistence type="inferred from homology"/>
<gene>
    <name evidence="3" type="ORF">GQM04_05215</name>
</gene>
<dbReference type="Pfam" id="PF17482">
    <property type="entry name" value="Phage_sheath_1C"/>
    <property type="match status" value="1"/>
</dbReference>
<protein>
    <submittedName>
        <fullName evidence="3">GpE family phage tail protein</fullName>
    </submittedName>
</protein>
<reference evidence="3 4" key="1">
    <citation type="submission" date="2019-12" db="EMBL/GenBank/DDBJ databases">
        <title>Enteriobacteria Tanzani isolates_10432.</title>
        <authorList>
            <person name="Subbiah M."/>
            <person name="Call D."/>
        </authorList>
    </citation>
    <scope>NUCLEOTIDE SEQUENCE [LARGE SCALE GENOMIC DNA]</scope>
    <source>
        <strain evidence="3 4">10432wF6</strain>
    </source>
</reference>
<dbReference type="InterPro" id="IPR010270">
    <property type="entry name" value="Phage_P2_GpM"/>
</dbReference>
<dbReference type="GO" id="GO:0004519">
    <property type="term" value="F:endonuclease activity"/>
    <property type="evidence" value="ECO:0007669"/>
    <property type="project" value="InterPro"/>
</dbReference>
<evidence type="ECO:0000313" key="4">
    <source>
        <dbReference type="Proteomes" id="UP000487258"/>
    </source>
</evidence>
<evidence type="ECO:0000259" key="2">
    <source>
        <dbReference type="Pfam" id="PF17482"/>
    </source>
</evidence>
<sequence>MSLSPARQHRLRVQAEQAAREGGSVRHASGYDLMLLQLAEDRRRLKGVQSTVKKAEIKVELLPKYVAWAEGVLTAGGAQQDDVLMYVMLWRIDAGDYAGALEIGRHALRHGWVMPLGNRNVQTVLAEEMADAAQSAMLAATGFDADLLLQTLELTDGLDMPDQSRARLHKAIGAVLSESNPASRCLSDDPLFAFENYTRTAQVLMDTMAEAHMWAVDKPLNPSLARDIIEGIRAKMRSLVSQGYLIGGDCWLTEVLEWRYKAIQRSGANDE</sequence>
<dbReference type="GO" id="GO:0003677">
    <property type="term" value="F:DNA binding"/>
    <property type="evidence" value="ECO:0007669"/>
    <property type="project" value="InterPro"/>
</dbReference>
<comment type="caution">
    <text evidence="3">The sequence shown here is derived from an EMBL/GenBank/DDBJ whole genome shotgun (WGS) entry which is preliminary data.</text>
</comment>
<comment type="similarity">
    <text evidence="1">Belongs to the myoviridae tail sheath protein family.</text>
</comment>
<evidence type="ECO:0000256" key="1">
    <source>
        <dbReference type="ARBA" id="ARBA00008005"/>
    </source>
</evidence>
<evidence type="ECO:0000313" key="3">
    <source>
        <dbReference type="EMBL" id="MWL44945.1"/>
    </source>
</evidence>